<feature type="compositionally biased region" description="Low complexity" evidence="6">
    <location>
        <begin position="101"/>
        <end position="110"/>
    </location>
</feature>
<evidence type="ECO:0000256" key="4">
    <source>
        <dbReference type="ARBA" id="ARBA00070201"/>
    </source>
</evidence>
<feature type="compositionally biased region" description="Polar residues" evidence="6">
    <location>
        <begin position="137"/>
        <end position="156"/>
    </location>
</feature>
<dbReference type="PANTHER" id="PTHR14359:SF6">
    <property type="entry name" value="PHOSPHOPANTOTHENOYLCYSTEINE DECARBOXYLASE"/>
    <property type="match status" value="1"/>
</dbReference>
<evidence type="ECO:0000313" key="8">
    <source>
        <dbReference type="EMBL" id="CAB0034582.1"/>
    </source>
</evidence>
<dbReference type="GO" id="GO:0071513">
    <property type="term" value="C:phosphopantothenoylcysteine decarboxylase complex"/>
    <property type="evidence" value="ECO:0007669"/>
    <property type="project" value="TreeGrafter"/>
</dbReference>
<dbReference type="GO" id="GO:0010181">
    <property type="term" value="F:FMN binding"/>
    <property type="evidence" value="ECO:0007669"/>
    <property type="project" value="TreeGrafter"/>
</dbReference>
<dbReference type="Proteomes" id="UP000479190">
    <property type="component" value="Unassembled WGS sequence"/>
</dbReference>
<dbReference type="SUPFAM" id="SSF52507">
    <property type="entry name" value="Homo-oligomeric flavin-containing Cys decarboxylases, HFCD"/>
    <property type="match status" value="1"/>
</dbReference>
<feature type="region of interest" description="Disordered" evidence="6">
    <location>
        <begin position="1"/>
        <end position="27"/>
    </location>
</feature>
<protein>
    <recommendedName>
        <fullName evidence="4">Phosphopantothenoylcysteine decarboxylase</fullName>
    </recommendedName>
    <alternativeName>
        <fullName evidence="5">CoaC</fullName>
    </alternativeName>
</protein>
<evidence type="ECO:0000256" key="2">
    <source>
        <dbReference type="ARBA" id="ARBA00038350"/>
    </source>
</evidence>
<feature type="domain" description="Flavoprotein" evidence="7">
    <location>
        <begin position="166"/>
        <end position="342"/>
    </location>
</feature>
<evidence type="ECO:0000256" key="1">
    <source>
        <dbReference type="ARBA" id="ARBA00022993"/>
    </source>
</evidence>
<evidence type="ECO:0000259" key="7">
    <source>
        <dbReference type="Pfam" id="PF02441"/>
    </source>
</evidence>
<keyword evidence="1" id="KW-0173">Coenzyme A biosynthesis</keyword>
<dbReference type="AlphaFoldDB" id="A0A6H5ID61"/>
<evidence type="ECO:0000313" key="9">
    <source>
        <dbReference type="Proteomes" id="UP000479190"/>
    </source>
</evidence>
<name>A0A6H5ID61_9HYME</name>
<comment type="function">
    <text evidence="3">Catalyzes the decarboxylation of the cysteine moiety of 4-phosphopantothenoylcysteine to form 4'-phosphopantotheine and this reaction forms part of the biosynthesis of coenzyme A.</text>
</comment>
<feature type="region of interest" description="Disordered" evidence="6">
    <location>
        <begin position="92"/>
        <end position="159"/>
    </location>
</feature>
<dbReference type="GO" id="GO:0004633">
    <property type="term" value="F:phosphopantothenoylcysteine decarboxylase activity"/>
    <property type="evidence" value="ECO:0007669"/>
    <property type="project" value="TreeGrafter"/>
</dbReference>
<feature type="compositionally biased region" description="Basic and acidic residues" evidence="6">
    <location>
        <begin position="11"/>
        <end position="27"/>
    </location>
</feature>
<dbReference type="InterPro" id="IPR003382">
    <property type="entry name" value="Flavoprotein"/>
</dbReference>
<dbReference type="OrthoDB" id="1532798at2759"/>
<dbReference type="FunFam" id="3.40.50.1950:FF:000004">
    <property type="entry name" value="Phosphopantothenoylcysteine decarboxylase"/>
    <property type="match status" value="1"/>
</dbReference>
<proteinExistence type="inferred from homology"/>
<dbReference type="Gene3D" id="3.40.50.1950">
    <property type="entry name" value="Flavin prenyltransferase-like"/>
    <property type="match status" value="1"/>
</dbReference>
<sequence length="358" mass="40783">MSSHYRYTSPRLDRERNNERERERERDRANFIASKCMSYSETKLHSTTSSRSCSPRYRDSNRLYESASPPLQLHCTTPQPILCSERLLLQDQQQHHHSHHQPQYQYQHHQTTQHHHQPQTRLTSLLSSSQTQHQSSVERSMSQYPLSSSVASQHHTSAPPISKTRRVLLGCTGSVATIKLPQLVKELVGWNCEVRIVVTERAKHFLKEKELPPGCQVLSDTVEWAAWQDRGDPVLHIDLAKWADVFLIAPLDANSMGKLASGICDNLLTCVARAWDTKKPLLFCPAMNTRMWEHPVTAPQVSLLKSWGYKEVPCISKTLMCGDTGIGGMAEIDTIVQATLRQLSPWDPYSSTDSHHHR</sequence>
<organism evidence="8 9">
    <name type="scientific">Trichogramma brassicae</name>
    <dbReference type="NCBI Taxonomy" id="86971"/>
    <lineage>
        <taxon>Eukaryota</taxon>
        <taxon>Metazoa</taxon>
        <taxon>Ecdysozoa</taxon>
        <taxon>Arthropoda</taxon>
        <taxon>Hexapoda</taxon>
        <taxon>Insecta</taxon>
        <taxon>Pterygota</taxon>
        <taxon>Neoptera</taxon>
        <taxon>Endopterygota</taxon>
        <taxon>Hymenoptera</taxon>
        <taxon>Apocrita</taxon>
        <taxon>Proctotrupomorpha</taxon>
        <taxon>Chalcidoidea</taxon>
        <taxon>Trichogrammatidae</taxon>
        <taxon>Trichogramma</taxon>
    </lineage>
</organism>
<evidence type="ECO:0000256" key="3">
    <source>
        <dbReference type="ARBA" id="ARBA00056708"/>
    </source>
</evidence>
<gene>
    <name evidence="8" type="ORF">TBRA_LOCUS6480</name>
</gene>
<comment type="similarity">
    <text evidence="2">Belongs to the HFCD (homooligomeric flavin containing Cys decarboxylase) superfamily.</text>
</comment>
<dbReference type="PANTHER" id="PTHR14359">
    <property type="entry name" value="HOMO-OLIGOMERIC FLAVIN CONTAINING CYS DECARBOXYLASE FAMILY"/>
    <property type="match status" value="1"/>
</dbReference>
<dbReference type="GO" id="GO:0015937">
    <property type="term" value="P:coenzyme A biosynthetic process"/>
    <property type="evidence" value="ECO:0007669"/>
    <property type="project" value="UniProtKB-KW"/>
</dbReference>
<dbReference type="InterPro" id="IPR036551">
    <property type="entry name" value="Flavin_trans-like"/>
</dbReference>
<keyword evidence="9" id="KW-1185">Reference proteome</keyword>
<evidence type="ECO:0000256" key="5">
    <source>
        <dbReference type="ARBA" id="ARBA00082063"/>
    </source>
</evidence>
<dbReference type="Pfam" id="PF02441">
    <property type="entry name" value="Flavoprotein"/>
    <property type="match status" value="1"/>
</dbReference>
<reference evidence="8 9" key="1">
    <citation type="submission" date="2020-02" db="EMBL/GenBank/DDBJ databases">
        <authorList>
            <person name="Ferguson B K."/>
        </authorList>
    </citation>
    <scope>NUCLEOTIDE SEQUENCE [LARGE SCALE GENOMIC DNA]</scope>
</reference>
<evidence type="ECO:0000256" key="6">
    <source>
        <dbReference type="SAM" id="MobiDB-lite"/>
    </source>
</evidence>
<feature type="compositionally biased region" description="Low complexity" evidence="6">
    <location>
        <begin position="119"/>
        <end position="135"/>
    </location>
</feature>
<dbReference type="EMBL" id="CADCXV010000747">
    <property type="protein sequence ID" value="CAB0034582.1"/>
    <property type="molecule type" value="Genomic_DNA"/>
</dbReference>
<accession>A0A6H5ID61</accession>